<evidence type="ECO:0000259" key="2">
    <source>
        <dbReference type="Pfam" id="PF00149"/>
    </source>
</evidence>
<dbReference type="EMBL" id="AZBU02000011">
    <property type="protein sequence ID" value="TKR60343.1"/>
    <property type="molecule type" value="Genomic_DNA"/>
</dbReference>
<sequence>MVVEVDPRTQDPDDLWRNVYSKERVCKPVDHPVNRGTLIRDDAVRFVCISDTHEKLESILPRIPEGDVLVHCGDFTNFGDYEEILKFNESMGKLPHKYKIVIAGNHELGFEDDEDESLRLPKYQNRGTPRGYELLTNCIYLQDNFAEVYGVKVYGSSWHPMAGYSFSRRRGRELLDKWNMIPKGVHVLLTHTPPLGHNDVYQGLHHGCAELVNTVEKRVKPKFHIFGHIHEKHGVTSNNETFFVNASICSHALDCINDAILFDVPLKPGITKIPKHSQIL</sequence>
<dbReference type="PANTHER" id="PTHR12905:SF19">
    <property type="entry name" value="UPF0046 PROTEIN K07C11.7"/>
    <property type="match status" value="1"/>
</dbReference>
<dbReference type="InterPro" id="IPR029052">
    <property type="entry name" value="Metallo-depent_PP-like"/>
</dbReference>
<evidence type="ECO:0000313" key="3">
    <source>
        <dbReference type="EMBL" id="TKR60343.1"/>
    </source>
</evidence>
<dbReference type="Pfam" id="PF00149">
    <property type="entry name" value="Metallophos"/>
    <property type="match status" value="1"/>
</dbReference>
<dbReference type="GO" id="GO:0016787">
    <property type="term" value="F:hydrolase activity"/>
    <property type="evidence" value="ECO:0007669"/>
    <property type="project" value="InterPro"/>
</dbReference>
<proteinExistence type="inferred from homology"/>
<accession>A0A4U5LW10</accession>
<reference evidence="3 4" key="2">
    <citation type="journal article" date="2019" name="G3 (Bethesda)">
        <title>Hybrid Assembly of the Genome of the Entomopathogenic Nematode Steinernema carpocapsae Identifies the X-Chromosome.</title>
        <authorList>
            <person name="Serra L."/>
            <person name="Macchietto M."/>
            <person name="Macias-Munoz A."/>
            <person name="McGill C.J."/>
            <person name="Rodriguez I.M."/>
            <person name="Rodriguez B."/>
            <person name="Murad R."/>
            <person name="Mortazavi A."/>
        </authorList>
    </citation>
    <scope>NUCLEOTIDE SEQUENCE [LARGE SCALE GENOMIC DNA]</scope>
    <source>
        <strain evidence="3 4">ALL</strain>
    </source>
</reference>
<feature type="domain" description="Calcineurin-like phosphoesterase" evidence="2">
    <location>
        <begin position="45"/>
        <end position="231"/>
    </location>
</feature>
<comment type="similarity">
    <text evidence="1">Belongs to the UPF0046 family.</text>
</comment>
<organism evidence="3 4">
    <name type="scientific">Steinernema carpocapsae</name>
    <name type="common">Entomopathogenic nematode</name>
    <dbReference type="NCBI Taxonomy" id="34508"/>
    <lineage>
        <taxon>Eukaryota</taxon>
        <taxon>Metazoa</taxon>
        <taxon>Ecdysozoa</taxon>
        <taxon>Nematoda</taxon>
        <taxon>Chromadorea</taxon>
        <taxon>Rhabditida</taxon>
        <taxon>Tylenchina</taxon>
        <taxon>Panagrolaimomorpha</taxon>
        <taxon>Strongyloidoidea</taxon>
        <taxon>Steinernematidae</taxon>
        <taxon>Steinernema</taxon>
    </lineage>
</organism>
<dbReference type="PANTHER" id="PTHR12905">
    <property type="entry name" value="METALLOPHOSPHOESTERASE"/>
    <property type="match status" value="1"/>
</dbReference>
<keyword evidence="4" id="KW-1185">Reference proteome</keyword>
<evidence type="ECO:0000313" key="4">
    <source>
        <dbReference type="Proteomes" id="UP000298663"/>
    </source>
</evidence>
<evidence type="ECO:0000256" key="1">
    <source>
        <dbReference type="ARBA" id="ARBA00007993"/>
    </source>
</evidence>
<dbReference type="InterPro" id="IPR004843">
    <property type="entry name" value="Calcineurin-like_PHP"/>
</dbReference>
<dbReference type="Proteomes" id="UP000298663">
    <property type="component" value="Unassembled WGS sequence"/>
</dbReference>
<comment type="caution">
    <text evidence="3">The sequence shown here is derived from an EMBL/GenBank/DDBJ whole genome shotgun (WGS) entry which is preliminary data.</text>
</comment>
<gene>
    <name evidence="3" type="ORF">L596_027601</name>
</gene>
<dbReference type="SUPFAM" id="SSF56300">
    <property type="entry name" value="Metallo-dependent phosphatases"/>
    <property type="match status" value="1"/>
</dbReference>
<dbReference type="Gene3D" id="3.60.21.10">
    <property type="match status" value="1"/>
</dbReference>
<dbReference type="InterPro" id="IPR051693">
    <property type="entry name" value="UPF0046_metallophosphoest"/>
</dbReference>
<protein>
    <recommendedName>
        <fullName evidence="2">Calcineurin-like phosphoesterase domain-containing protein</fullName>
    </recommendedName>
</protein>
<reference evidence="3 4" key="1">
    <citation type="journal article" date="2015" name="Genome Biol.">
        <title>Comparative genomics of Steinernema reveals deeply conserved gene regulatory networks.</title>
        <authorList>
            <person name="Dillman A.R."/>
            <person name="Macchietto M."/>
            <person name="Porter C.F."/>
            <person name="Rogers A."/>
            <person name="Williams B."/>
            <person name="Antoshechkin I."/>
            <person name="Lee M.M."/>
            <person name="Goodwin Z."/>
            <person name="Lu X."/>
            <person name="Lewis E.E."/>
            <person name="Goodrich-Blair H."/>
            <person name="Stock S.P."/>
            <person name="Adams B.J."/>
            <person name="Sternberg P.W."/>
            <person name="Mortazavi A."/>
        </authorList>
    </citation>
    <scope>NUCLEOTIDE SEQUENCE [LARGE SCALE GENOMIC DNA]</scope>
    <source>
        <strain evidence="3 4">ALL</strain>
    </source>
</reference>
<name>A0A4U5LW10_STECR</name>
<dbReference type="OrthoDB" id="630188at2759"/>
<dbReference type="CDD" id="cd07379">
    <property type="entry name" value="MPP_239FB"/>
    <property type="match status" value="1"/>
</dbReference>
<dbReference type="AlphaFoldDB" id="A0A4U5LW10"/>